<comment type="caution">
    <text evidence="2">The sequence shown here is derived from an EMBL/GenBank/DDBJ whole genome shotgun (WGS) entry which is preliminary data.</text>
</comment>
<reference evidence="2" key="2">
    <citation type="submission" date="2021-12" db="EMBL/GenBank/DDBJ databases">
        <title>Resequencing data analysis of finger millet.</title>
        <authorList>
            <person name="Hatakeyama M."/>
            <person name="Aluri S."/>
            <person name="Balachadran M.T."/>
            <person name="Sivarajan S.R."/>
            <person name="Poveda L."/>
            <person name="Shimizu-Inatsugi R."/>
            <person name="Schlapbach R."/>
            <person name="Sreeman S.M."/>
            <person name="Shimizu K.K."/>
        </authorList>
    </citation>
    <scope>NUCLEOTIDE SEQUENCE</scope>
</reference>
<dbReference type="EMBL" id="BQKI01000072">
    <property type="protein sequence ID" value="GJN15612.1"/>
    <property type="molecule type" value="Genomic_DNA"/>
</dbReference>
<feature type="compositionally biased region" description="Gly residues" evidence="1">
    <location>
        <begin position="132"/>
        <end position="144"/>
    </location>
</feature>
<keyword evidence="3" id="KW-1185">Reference proteome</keyword>
<feature type="region of interest" description="Disordered" evidence="1">
    <location>
        <begin position="1"/>
        <end position="85"/>
    </location>
</feature>
<sequence length="156" mass="16533">MFRFDGPRQTFVSGPDTALEPGPQSQKNNHSGPPTTPAAPLLCEPRDVTLRANARRVQSDDTTRAHVPTPAPEPHHPDLTRRPPSSVLLPCFPLLLHLLPASPQSFLPRATPPPPPHRRGTTSRCGGAVAWGAGGLSLGEGPGGPSTAREEEGCNR</sequence>
<reference evidence="2" key="1">
    <citation type="journal article" date="2018" name="DNA Res.">
        <title>Multiple hybrid de novo genome assembly of finger millet, an orphan allotetraploid crop.</title>
        <authorList>
            <person name="Hatakeyama M."/>
            <person name="Aluri S."/>
            <person name="Balachadran M.T."/>
            <person name="Sivarajan S.R."/>
            <person name="Patrignani A."/>
            <person name="Gruter S."/>
            <person name="Poveda L."/>
            <person name="Shimizu-Inatsugi R."/>
            <person name="Baeten J."/>
            <person name="Francoijs K.J."/>
            <person name="Nataraja K.N."/>
            <person name="Reddy Y.A.N."/>
            <person name="Phadnis S."/>
            <person name="Ravikumar R.L."/>
            <person name="Schlapbach R."/>
            <person name="Sreeman S.M."/>
            <person name="Shimizu K.K."/>
        </authorList>
    </citation>
    <scope>NUCLEOTIDE SEQUENCE</scope>
</reference>
<protein>
    <submittedName>
        <fullName evidence="2">Uncharacterized protein</fullName>
    </submittedName>
</protein>
<proteinExistence type="predicted"/>
<organism evidence="2 3">
    <name type="scientific">Eleusine coracana subsp. coracana</name>
    <dbReference type="NCBI Taxonomy" id="191504"/>
    <lineage>
        <taxon>Eukaryota</taxon>
        <taxon>Viridiplantae</taxon>
        <taxon>Streptophyta</taxon>
        <taxon>Embryophyta</taxon>
        <taxon>Tracheophyta</taxon>
        <taxon>Spermatophyta</taxon>
        <taxon>Magnoliopsida</taxon>
        <taxon>Liliopsida</taxon>
        <taxon>Poales</taxon>
        <taxon>Poaceae</taxon>
        <taxon>PACMAD clade</taxon>
        <taxon>Chloridoideae</taxon>
        <taxon>Cynodonteae</taxon>
        <taxon>Eleusininae</taxon>
        <taxon>Eleusine</taxon>
    </lineage>
</organism>
<evidence type="ECO:0000313" key="2">
    <source>
        <dbReference type="EMBL" id="GJN15612.1"/>
    </source>
</evidence>
<name>A0AAV5DZJ8_ELECO</name>
<evidence type="ECO:0000256" key="1">
    <source>
        <dbReference type="SAM" id="MobiDB-lite"/>
    </source>
</evidence>
<dbReference type="AlphaFoldDB" id="A0AAV5DZJ8"/>
<accession>A0AAV5DZJ8</accession>
<dbReference type="Proteomes" id="UP001054889">
    <property type="component" value="Unassembled WGS sequence"/>
</dbReference>
<gene>
    <name evidence="2" type="primary">gb02542</name>
    <name evidence="2" type="ORF">PR202_gb02542</name>
</gene>
<feature type="compositionally biased region" description="Polar residues" evidence="1">
    <location>
        <begin position="23"/>
        <end position="33"/>
    </location>
</feature>
<feature type="region of interest" description="Disordered" evidence="1">
    <location>
        <begin position="104"/>
        <end position="156"/>
    </location>
</feature>
<evidence type="ECO:0000313" key="3">
    <source>
        <dbReference type="Proteomes" id="UP001054889"/>
    </source>
</evidence>